<dbReference type="Pfam" id="PF10442">
    <property type="entry name" value="FIST_C"/>
    <property type="match status" value="1"/>
</dbReference>
<evidence type="ECO:0000313" key="3">
    <source>
        <dbReference type="EMBL" id="SFR78788.1"/>
    </source>
</evidence>
<evidence type="ECO:0000259" key="1">
    <source>
        <dbReference type="SMART" id="SM00897"/>
    </source>
</evidence>
<dbReference type="SMART" id="SM00897">
    <property type="entry name" value="FIST"/>
    <property type="match status" value="1"/>
</dbReference>
<dbReference type="Pfam" id="PF08495">
    <property type="entry name" value="FIST"/>
    <property type="match status" value="1"/>
</dbReference>
<reference evidence="3 4" key="1">
    <citation type="submission" date="2016-10" db="EMBL/GenBank/DDBJ databases">
        <authorList>
            <person name="de Groot N.N."/>
        </authorList>
    </citation>
    <scope>NUCLEOTIDE SEQUENCE [LARGE SCALE GENOMIC DNA]</scope>
    <source>
        <strain evidence="3 4">743A</strain>
    </source>
</reference>
<dbReference type="OrthoDB" id="9770293at2"/>
<evidence type="ECO:0000313" key="4">
    <source>
        <dbReference type="Proteomes" id="UP000199659"/>
    </source>
</evidence>
<dbReference type="PANTHER" id="PTHR40252:SF2">
    <property type="entry name" value="BLR0328 PROTEIN"/>
    <property type="match status" value="1"/>
</dbReference>
<dbReference type="Proteomes" id="UP000199659">
    <property type="component" value="Unassembled WGS sequence"/>
</dbReference>
<dbReference type="SMART" id="SM01204">
    <property type="entry name" value="FIST_C"/>
    <property type="match status" value="1"/>
</dbReference>
<keyword evidence="4" id="KW-1185">Reference proteome</keyword>
<protein>
    <submittedName>
        <fullName evidence="3">Uncharacterized conserved protein, contains FIST_N domain</fullName>
    </submittedName>
</protein>
<name>A0A1I6JIC4_9FIRM</name>
<evidence type="ECO:0000259" key="2">
    <source>
        <dbReference type="SMART" id="SM01204"/>
    </source>
</evidence>
<dbReference type="InterPro" id="IPR019494">
    <property type="entry name" value="FIST_C"/>
</dbReference>
<proteinExistence type="predicted"/>
<dbReference type="AlphaFoldDB" id="A0A1I6JIC4"/>
<dbReference type="EMBL" id="FOYZ01000005">
    <property type="protein sequence ID" value="SFR78788.1"/>
    <property type="molecule type" value="Genomic_DNA"/>
</dbReference>
<dbReference type="RefSeq" id="WP_092560269.1">
    <property type="nucleotide sequence ID" value="NZ_FOYZ01000005.1"/>
</dbReference>
<accession>A0A1I6JIC4</accession>
<dbReference type="InterPro" id="IPR013702">
    <property type="entry name" value="FIST_domain_N"/>
</dbReference>
<sequence>MKSVVGIGKHSDIQKAVEEATRQIVNPELIILMTTYAKLKEASQLIHEKYPDVQSIGTSGITYSDGQVYEAEIVVIAFSEGIRVVTGVITNLSEAPIQHVKKLQENSDKIEPGTDNTVCIEFCTGDEEKLVTTLNAGFHKYSIGLIGGTVFGYPNGERAEVSCNGKVYEDACAYVLIKNVTAKIKVYKENIYGKHSDNAHIATKVNLKKKELIELDYKPATEVYSKELDIPRDKILQSVLTNPMGRVVRDQVFISSMHTIGADGSLLNYKKINENDTIYFLQLLDYTKITKQTIEAIRKDFSRISFVFSVDCIYRHMLYQDKKYLDTYLAEMRRMGNHAGIVGGGEQFNNQHVNQTMVCAVFE</sequence>
<feature type="domain" description="FIST C-domain" evidence="2">
    <location>
        <begin position="220"/>
        <end position="350"/>
    </location>
</feature>
<gene>
    <name evidence="3" type="ORF">SAMN05661086_01721</name>
</gene>
<dbReference type="STRING" id="37658.SAMN05661086_01721"/>
<feature type="domain" description="FIST" evidence="1">
    <location>
        <begin position="26"/>
        <end position="219"/>
    </location>
</feature>
<organism evidence="3 4">
    <name type="scientific">Anaeromicropila populeti</name>
    <dbReference type="NCBI Taxonomy" id="37658"/>
    <lineage>
        <taxon>Bacteria</taxon>
        <taxon>Bacillati</taxon>
        <taxon>Bacillota</taxon>
        <taxon>Clostridia</taxon>
        <taxon>Lachnospirales</taxon>
        <taxon>Lachnospiraceae</taxon>
        <taxon>Anaeromicropila</taxon>
    </lineage>
</organism>
<dbReference type="PANTHER" id="PTHR40252">
    <property type="entry name" value="BLR0328 PROTEIN"/>
    <property type="match status" value="1"/>
</dbReference>